<comment type="caution">
    <text evidence="1">The sequence shown here is derived from an EMBL/GenBank/DDBJ whole genome shotgun (WGS) entry which is preliminary data.</text>
</comment>
<organism evidence="1 2">
    <name type="scientific">Cronartium quercuum f. sp. fusiforme G11</name>
    <dbReference type="NCBI Taxonomy" id="708437"/>
    <lineage>
        <taxon>Eukaryota</taxon>
        <taxon>Fungi</taxon>
        <taxon>Dikarya</taxon>
        <taxon>Basidiomycota</taxon>
        <taxon>Pucciniomycotina</taxon>
        <taxon>Pucciniomycetes</taxon>
        <taxon>Pucciniales</taxon>
        <taxon>Coleosporiaceae</taxon>
        <taxon>Cronartium</taxon>
    </lineage>
</organism>
<protein>
    <submittedName>
        <fullName evidence="1">Uncharacterized protein</fullName>
    </submittedName>
</protein>
<dbReference type="EMBL" id="MU167413">
    <property type="protein sequence ID" value="KAG0140888.1"/>
    <property type="molecule type" value="Genomic_DNA"/>
</dbReference>
<gene>
    <name evidence="1" type="ORF">CROQUDRAFT_110820</name>
</gene>
<evidence type="ECO:0000313" key="2">
    <source>
        <dbReference type="Proteomes" id="UP000886653"/>
    </source>
</evidence>
<evidence type="ECO:0000313" key="1">
    <source>
        <dbReference type="EMBL" id="KAG0140888.1"/>
    </source>
</evidence>
<dbReference type="AlphaFoldDB" id="A0A9P6T7W8"/>
<name>A0A9P6T7W8_9BASI</name>
<feature type="non-terminal residue" evidence="1">
    <location>
        <position position="647"/>
    </location>
</feature>
<dbReference type="OrthoDB" id="10364006at2759"/>
<reference evidence="1" key="1">
    <citation type="submission" date="2013-11" db="EMBL/GenBank/DDBJ databases">
        <title>Genome sequence of the fusiform rust pathogen reveals effectors for host alternation and coevolution with pine.</title>
        <authorList>
            <consortium name="DOE Joint Genome Institute"/>
            <person name="Smith K."/>
            <person name="Pendleton A."/>
            <person name="Kubisiak T."/>
            <person name="Anderson C."/>
            <person name="Salamov A."/>
            <person name="Aerts A."/>
            <person name="Riley R."/>
            <person name="Clum A."/>
            <person name="Lindquist E."/>
            <person name="Ence D."/>
            <person name="Campbell M."/>
            <person name="Kronenberg Z."/>
            <person name="Feau N."/>
            <person name="Dhillon B."/>
            <person name="Hamelin R."/>
            <person name="Burleigh J."/>
            <person name="Smith J."/>
            <person name="Yandell M."/>
            <person name="Nelson C."/>
            <person name="Grigoriev I."/>
            <person name="Davis J."/>
        </authorList>
    </citation>
    <scope>NUCLEOTIDE SEQUENCE</scope>
    <source>
        <strain evidence="1">G11</strain>
    </source>
</reference>
<proteinExistence type="predicted"/>
<sequence length="647" mass="74325">MQAPHWCLHCKRQLIATSVTATRVSRASLSVPTLTTGTIQPRNRVINLCSDWFDAQISRQTHALGLVGQLLKRQSGQSPNQTIEERNKNAPGFHQTIFLPKLSRAFFMPSTLTLIRISLYTALIVLYGSPAYSSPDPDPLITTRHLFKRDLFGFPWFGLKKGSITASLSKAKWFRKPSTPKPKLGVLSHFHGYQTAQLKVRPDTSNSRLVELFKESWGDKDLIHDMLKDLRKAGLGDEGKVHPLQFEARQSSEAASRSALELDEKGKKRWDWIARHAKRYTDTPDEVSEGKWEGFDREKDFMMGFLESSDLQILRRNINYMLSSAWKPKEFENPLGSPKWVIKRYVKQWEAKGLDVEKMTKFGEVLGIRKDGVRPFSREKFVDLNLQPDFGKEDKEKMISWYRNANMASLSSEDQAILDFNLDYVDNEPWWREKEMEFWRKSKMPYEVLAKVGTLLQLGSKKAIEESNSDVVRKDIWTILVDFASNVYIDEPLEDFEDVGQGQILEQLSLTSQLGGFKETKLKNNLKAVTLDDDPIWTTIKLETLGEETKGVIGQLIQVDLLLNGIDPSRAREFGKALSDDRSNSLIGLITGGERARLDMVQVLPEDFGGRLDRKVVYPALKKWFETRLKIEKNRFRAMLWKYFFAF</sequence>
<keyword evidence="2" id="KW-1185">Reference proteome</keyword>
<accession>A0A9P6T7W8</accession>
<dbReference type="Proteomes" id="UP000886653">
    <property type="component" value="Unassembled WGS sequence"/>
</dbReference>